<protein>
    <submittedName>
        <fullName evidence="2">Uncharacterized protein</fullName>
    </submittedName>
</protein>
<proteinExistence type="predicted"/>
<dbReference type="STRING" id="596152.DesU5LDRAFT_1913"/>
<organism evidence="2">
    <name type="scientific">Desulfovibrio sp. U5L</name>
    <dbReference type="NCBI Taxonomy" id="596152"/>
    <lineage>
        <taxon>Bacteria</taxon>
        <taxon>Pseudomonadati</taxon>
        <taxon>Thermodesulfobacteriota</taxon>
        <taxon>Desulfovibrionia</taxon>
        <taxon>Desulfovibrionales</taxon>
        <taxon>Desulfovibrionaceae</taxon>
        <taxon>Desulfovibrio</taxon>
    </lineage>
</organism>
<dbReference type="eggNOG" id="COG4372">
    <property type="taxonomic scope" value="Bacteria"/>
</dbReference>
<dbReference type="HOGENOM" id="CLU_020350_0_0_7"/>
<dbReference type="SUPFAM" id="SSF57997">
    <property type="entry name" value="Tropomyosin"/>
    <property type="match status" value="1"/>
</dbReference>
<sequence length="639" mass="67603">MSDAAGTISQIQQTSINYGSEITEVLYGVLGQLGAGVLIDAPNVAIPSEPGSPSMAGLPTAPTVPGLELTAPAAPVAPTLAAADVADVEVPAFDVVAPTLTFPSFDDIVFPAAPGEAPAINDVALPADPDVVLPAVPTLDAIDIPAMPSLVVPQFEGTSPVLPAMDTPGQVFFYQEGAFGNPLWDALRDQLADDLRNGGDVSAIAGMANLQAQAIAAIMENRERKKEEIRNTFAAQGFAKLPGPALAQMRLVERDADRDIQALQWQLTSKQAELTVQHRQFTVQQALQAVIGVAVEVWNQGNNRALEAAKAAVAAAYQDVDARVSLFNCQVSAYQAEAAVMEARVRAALAGLEKAKLDLEAAKTRGELNQQKVQTYVAQIQAVGQVVEVYKARLQGAATLADVQKSRLQAYETTVQAYASRVNATTAQFNARVAQISGEQAKAQVYESQVRGYQARMDAAKTQAEIGSIRANIVAEANKSRVALYQADTDAYRAAWQGILGQIDAVVKNTANLVQVYDAEVRGASSDNDIRLRKFLADLQAWQARLTASIQTADLSLRWGETKARANEAAQQATAQVLGQLAASAMGQIHGSAALSDSTQDSTSTSESHQISESTSTQTSTSHGSSDSTTHNYNYTASV</sequence>
<reference evidence="2" key="1">
    <citation type="submission" date="2011-11" db="EMBL/GenBank/DDBJ databases">
        <title>Improved High-Quality Draft sequence of Desulfovibrio sp. U5L.</title>
        <authorList>
            <consortium name="US DOE Joint Genome Institute"/>
            <person name="Lucas S."/>
            <person name="Han J."/>
            <person name="Lapidus A."/>
            <person name="Cheng J.-F."/>
            <person name="Goodwin L."/>
            <person name="Pitluck S."/>
            <person name="Peters L."/>
            <person name="Ovchinnikova G."/>
            <person name="Held B."/>
            <person name="Detter J.C."/>
            <person name="Han C."/>
            <person name="Tapia R."/>
            <person name="Land M."/>
            <person name="Hauser L."/>
            <person name="Kyrpides N."/>
            <person name="Ivanova N."/>
            <person name="Pagani I."/>
            <person name="Gabster J."/>
            <person name="Walker C."/>
            <person name="Stolyar S."/>
            <person name="Stahl D."/>
            <person name="Arkin A."/>
            <person name="Dehal P."/>
            <person name="Hazen T."/>
            <person name="Woyke T."/>
        </authorList>
    </citation>
    <scope>NUCLEOTIDE SEQUENCE [LARGE SCALE GENOMIC DNA]</scope>
    <source>
        <strain evidence="2">U5L</strain>
    </source>
</reference>
<feature type="region of interest" description="Disordered" evidence="1">
    <location>
        <begin position="592"/>
        <end position="639"/>
    </location>
</feature>
<accession>I2Q1D1</accession>
<feature type="compositionally biased region" description="Low complexity" evidence="1">
    <location>
        <begin position="592"/>
        <end position="630"/>
    </location>
</feature>
<evidence type="ECO:0000256" key="1">
    <source>
        <dbReference type="SAM" id="MobiDB-lite"/>
    </source>
</evidence>
<name>I2Q1D1_9BACT</name>
<dbReference type="EMBL" id="JH600068">
    <property type="protein sequence ID" value="EIG53587.1"/>
    <property type="molecule type" value="Genomic_DNA"/>
</dbReference>
<evidence type="ECO:0000313" key="2">
    <source>
        <dbReference type="EMBL" id="EIG53587.1"/>
    </source>
</evidence>
<gene>
    <name evidence="2" type="ORF">DesU5LDRAFT_1913</name>
</gene>
<dbReference type="AlphaFoldDB" id="I2Q1D1"/>